<reference evidence="2 3" key="1">
    <citation type="submission" date="2017-04" db="EMBL/GenBank/DDBJ databases">
        <authorList>
            <person name="Afonso C.L."/>
            <person name="Miller P.J."/>
            <person name="Scott M.A."/>
            <person name="Spackman E."/>
            <person name="Goraichik I."/>
            <person name="Dimitrov K.M."/>
            <person name="Suarez D.L."/>
            <person name="Swayne D.E."/>
        </authorList>
    </citation>
    <scope>NUCLEOTIDE SEQUENCE [LARGE SCALE GENOMIC DNA]</scope>
    <source>
        <strain evidence="2 3">B5P</strain>
    </source>
</reference>
<evidence type="ECO:0000313" key="3">
    <source>
        <dbReference type="Proteomes" id="UP000193083"/>
    </source>
</evidence>
<evidence type="ECO:0000256" key="1">
    <source>
        <dbReference type="SAM" id="MobiDB-lite"/>
    </source>
</evidence>
<sequence length="71" mass="7666">MIGQQTNTAVWPSPASLLQGPRSASRCVAPPVRPRHPWSSTPSQRGGLSPVDTYDPRRCVAETLNAMRGIP</sequence>
<proteinExistence type="predicted"/>
<gene>
    <name evidence="2" type="ORF">SAMN02982922_3474</name>
</gene>
<feature type="region of interest" description="Disordered" evidence="1">
    <location>
        <begin position="1"/>
        <end position="54"/>
    </location>
</feature>
<name>A0A1X7P8P0_9HYPH</name>
<dbReference type="EMBL" id="FXBL01000004">
    <property type="protein sequence ID" value="SMH47240.1"/>
    <property type="molecule type" value="Genomic_DNA"/>
</dbReference>
<protein>
    <submittedName>
        <fullName evidence="2">Uncharacterized protein</fullName>
    </submittedName>
</protein>
<evidence type="ECO:0000313" key="2">
    <source>
        <dbReference type="EMBL" id="SMH47240.1"/>
    </source>
</evidence>
<keyword evidence="3" id="KW-1185">Reference proteome</keyword>
<dbReference type="AlphaFoldDB" id="A0A1X7P8P0"/>
<accession>A0A1X7P8P0</accession>
<dbReference type="Proteomes" id="UP000193083">
    <property type="component" value="Unassembled WGS sequence"/>
</dbReference>
<feature type="compositionally biased region" description="Polar residues" evidence="1">
    <location>
        <begin position="1"/>
        <end position="10"/>
    </location>
</feature>
<organism evidence="2 3">
    <name type="scientific">Mesorhizobium australicum</name>
    <dbReference type="NCBI Taxonomy" id="536018"/>
    <lineage>
        <taxon>Bacteria</taxon>
        <taxon>Pseudomonadati</taxon>
        <taxon>Pseudomonadota</taxon>
        <taxon>Alphaproteobacteria</taxon>
        <taxon>Hyphomicrobiales</taxon>
        <taxon>Phyllobacteriaceae</taxon>
        <taxon>Mesorhizobium</taxon>
    </lineage>
</organism>